<dbReference type="PANTHER" id="PTHR38731:SF1">
    <property type="entry name" value="FECR PROTEIN DOMAIN-CONTAINING PROTEIN"/>
    <property type="match status" value="1"/>
</dbReference>
<proteinExistence type="predicted"/>
<feature type="compositionally biased region" description="Acidic residues" evidence="1">
    <location>
        <begin position="183"/>
        <end position="192"/>
    </location>
</feature>
<dbReference type="EMBL" id="UINC01018828">
    <property type="protein sequence ID" value="SVA79381.1"/>
    <property type="molecule type" value="Genomic_DNA"/>
</dbReference>
<organism evidence="3">
    <name type="scientific">marine metagenome</name>
    <dbReference type="NCBI Taxonomy" id="408172"/>
    <lineage>
        <taxon>unclassified sequences</taxon>
        <taxon>metagenomes</taxon>
        <taxon>ecological metagenomes</taxon>
    </lineage>
</organism>
<evidence type="ECO:0000313" key="3">
    <source>
        <dbReference type="EMBL" id="SVA79381.1"/>
    </source>
</evidence>
<evidence type="ECO:0000259" key="2">
    <source>
        <dbReference type="Pfam" id="PF04773"/>
    </source>
</evidence>
<sequence>MNFDIVYAGSKIAVSTKVKGTVEVRPNRNDVYQKLKTGKILENKDQIKTGNNGFIAIIFIDDKSTLKIKENSEVEITGKRTKAKISKEVFMDIGTLRATVGKQRQGEFVIQTPTSVASVKGTDFWLSTDPIEGDLLITLDGVVSFTNSITGESISVTGGNTGLSLPNGDLSIATTDPATIPEDPSEAEEETENELRIYFEGPDGEEKSILIRY</sequence>
<dbReference type="Gene3D" id="2.60.120.1440">
    <property type="match status" value="1"/>
</dbReference>
<reference evidence="3" key="1">
    <citation type="submission" date="2018-05" db="EMBL/GenBank/DDBJ databases">
        <authorList>
            <person name="Lanie J.A."/>
            <person name="Ng W.-L."/>
            <person name="Kazmierczak K.M."/>
            <person name="Andrzejewski T.M."/>
            <person name="Davidsen T.M."/>
            <person name="Wayne K.J."/>
            <person name="Tettelin H."/>
            <person name="Glass J.I."/>
            <person name="Rusch D."/>
            <person name="Podicherti R."/>
            <person name="Tsui H.-C.T."/>
            <person name="Winkler M.E."/>
        </authorList>
    </citation>
    <scope>NUCLEOTIDE SEQUENCE</scope>
</reference>
<evidence type="ECO:0000256" key="1">
    <source>
        <dbReference type="SAM" id="MobiDB-lite"/>
    </source>
</evidence>
<gene>
    <name evidence="3" type="ORF">METZ01_LOCUS132235</name>
</gene>
<feature type="domain" description="FecR protein" evidence="2">
    <location>
        <begin position="45"/>
        <end position="128"/>
    </location>
</feature>
<dbReference type="PANTHER" id="PTHR38731">
    <property type="entry name" value="LIPL45-RELATED LIPOPROTEIN-RELATED"/>
    <property type="match status" value="1"/>
</dbReference>
<dbReference type="AlphaFoldDB" id="A0A381YRX9"/>
<feature type="region of interest" description="Disordered" evidence="1">
    <location>
        <begin position="172"/>
        <end position="192"/>
    </location>
</feature>
<dbReference type="Pfam" id="PF04773">
    <property type="entry name" value="FecR"/>
    <property type="match status" value="1"/>
</dbReference>
<name>A0A381YRX9_9ZZZZ</name>
<protein>
    <recommendedName>
        <fullName evidence="2">FecR protein domain-containing protein</fullName>
    </recommendedName>
</protein>
<accession>A0A381YRX9</accession>
<dbReference type="InterPro" id="IPR006860">
    <property type="entry name" value="FecR"/>
</dbReference>